<feature type="transmembrane region" description="Helical" evidence="7">
    <location>
        <begin position="199"/>
        <end position="218"/>
    </location>
</feature>
<evidence type="ECO:0000256" key="4">
    <source>
        <dbReference type="ARBA" id="ARBA00022989"/>
    </source>
</evidence>
<proteinExistence type="predicted"/>
<evidence type="ECO:0000313" key="10">
    <source>
        <dbReference type="EMBL" id="MFD1237579.1"/>
    </source>
</evidence>
<evidence type="ECO:0000256" key="1">
    <source>
        <dbReference type="ARBA" id="ARBA00004651"/>
    </source>
</evidence>
<evidence type="ECO:0000256" key="6">
    <source>
        <dbReference type="SAM" id="MobiDB-lite"/>
    </source>
</evidence>
<gene>
    <name evidence="10" type="ORF">ACFQ34_30205</name>
</gene>
<keyword evidence="11" id="KW-1185">Reference proteome</keyword>
<dbReference type="SUPFAM" id="SSF55729">
    <property type="entry name" value="Acyl-CoA N-acyltransferases (Nat)"/>
    <property type="match status" value="1"/>
</dbReference>
<evidence type="ECO:0000256" key="5">
    <source>
        <dbReference type="ARBA" id="ARBA00023136"/>
    </source>
</evidence>
<feature type="domain" description="Phosphatidylglycerol lysyltransferase C-terminal" evidence="8">
    <location>
        <begin position="267"/>
        <end position="565"/>
    </location>
</feature>
<feature type="region of interest" description="Disordered" evidence="6">
    <location>
        <begin position="1"/>
        <end position="27"/>
    </location>
</feature>
<sequence length="597" mass="64047">MSRSDGLAGATRTHGGPGGRGPVRPDPAARRLRLTEAAAVRAVVWAARVVALVTVVASVFPAPRRAIMASLRASLGLPPAVGLAGTVISLVAAVGLWLLAAGLRRRKRRAWALAIAVSAVLTVVNVLHGLSTGHGYVAAGLTLALLVALVATRHRFVARPDPGGLTRGALVLVQLPVAGFVLVWVLLALNPRRLDGAPPWWQLAGHAALSLVGVSGPVQFRAGWLDDLTSAVGLSFGVAAVLVAGYHLLRSPEPEPQLSDDDQARLRALLDKQGGRDSLGYFALREDKTVVFSPTGKSAVSYRVLAGVALASGDPVGDHEAWPGAIEMFLGECTSYGWVPAVLGCSELGATAWARVGLDVLEFGDEAVLDVAGFTLEGRAMRGIRQAAARLTRAGYTVRVRRLDELDDDERTALRTHASRWRGDAVERGYSMALSRVADVRDPRGVLVVAELDGRTRGLLQFVPWGSDGLSLDLMRRDPTSENGLNELMIAELMAAAEGLGVRRVSLNFAVFRAALERGERIGAGPIARTWAKLLRLASRWWQIDSLYRFNDKFRPRWVPRYVAFPAVRDLPRILVAALEAEGFGGRPPAVLRLLRR</sequence>
<dbReference type="PANTHER" id="PTHR34697">
    <property type="entry name" value="PHOSPHATIDYLGLYCEROL LYSYLTRANSFERASE"/>
    <property type="match status" value="1"/>
</dbReference>
<dbReference type="InterPro" id="IPR031553">
    <property type="entry name" value="tRNA-synt_2_TM"/>
</dbReference>
<feature type="transmembrane region" description="Helical" evidence="7">
    <location>
        <begin position="80"/>
        <end position="103"/>
    </location>
</feature>
<dbReference type="InterPro" id="IPR016181">
    <property type="entry name" value="Acyl_CoA_acyltransferase"/>
</dbReference>
<dbReference type="InterPro" id="IPR051211">
    <property type="entry name" value="PG_lysyltransferase"/>
</dbReference>
<comment type="caution">
    <text evidence="10">The sequence shown here is derived from an EMBL/GenBank/DDBJ whole genome shotgun (WGS) entry which is preliminary data.</text>
</comment>
<keyword evidence="5 7" id="KW-0472">Membrane</keyword>
<keyword evidence="2" id="KW-1003">Cell membrane</keyword>
<organism evidence="10 11">
    <name type="scientific">Pseudonocardia benzenivorans</name>
    <dbReference type="NCBI Taxonomy" id="228005"/>
    <lineage>
        <taxon>Bacteria</taxon>
        <taxon>Bacillati</taxon>
        <taxon>Actinomycetota</taxon>
        <taxon>Actinomycetes</taxon>
        <taxon>Pseudonocardiales</taxon>
        <taxon>Pseudonocardiaceae</taxon>
        <taxon>Pseudonocardia</taxon>
    </lineage>
</organism>
<feature type="transmembrane region" description="Helical" evidence="7">
    <location>
        <begin position="38"/>
        <end position="60"/>
    </location>
</feature>
<comment type="subcellular location">
    <subcellularLocation>
        <location evidence="1">Cell membrane</location>
        <topology evidence="1">Multi-pass membrane protein</topology>
    </subcellularLocation>
</comment>
<dbReference type="RefSeq" id="WP_013675982.1">
    <property type="nucleotide sequence ID" value="NZ_BAABKS010000030.1"/>
</dbReference>
<dbReference type="InterPro" id="IPR024320">
    <property type="entry name" value="LPG_synthase_C"/>
</dbReference>
<dbReference type="PANTHER" id="PTHR34697:SF2">
    <property type="entry name" value="PHOSPHATIDYLGLYCEROL LYSYLTRANSFERASE"/>
    <property type="match status" value="1"/>
</dbReference>
<keyword evidence="3 7" id="KW-0812">Transmembrane</keyword>
<name>A0ABW3VQV7_9PSEU</name>
<feature type="domain" description="Lysyl-tRNA synthetase N-terminal transmembrane region" evidence="9">
    <location>
        <begin position="42"/>
        <end position="197"/>
    </location>
</feature>
<dbReference type="Pfam" id="PF09924">
    <property type="entry name" value="LPG_synthase_C"/>
    <property type="match status" value="1"/>
</dbReference>
<evidence type="ECO:0000259" key="8">
    <source>
        <dbReference type="Pfam" id="PF09924"/>
    </source>
</evidence>
<feature type="transmembrane region" description="Helical" evidence="7">
    <location>
        <begin position="230"/>
        <end position="249"/>
    </location>
</feature>
<evidence type="ECO:0000313" key="11">
    <source>
        <dbReference type="Proteomes" id="UP001597182"/>
    </source>
</evidence>
<protein>
    <submittedName>
        <fullName evidence="10">Phosphatidylglycerol lysyltransferase domain-containing protein</fullName>
    </submittedName>
</protein>
<reference evidence="11" key="1">
    <citation type="journal article" date="2019" name="Int. J. Syst. Evol. Microbiol.">
        <title>The Global Catalogue of Microorganisms (GCM) 10K type strain sequencing project: providing services to taxonomists for standard genome sequencing and annotation.</title>
        <authorList>
            <consortium name="The Broad Institute Genomics Platform"/>
            <consortium name="The Broad Institute Genome Sequencing Center for Infectious Disease"/>
            <person name="Wu L."/>
            <person name="Ma J."/>
        </authorList>
    </citation>
    <scope>NUCLEOTIDE SEQUENCE [LARGE SCALE GENOMIC DNA]</scope>
    <source>
        <strain evidence="11">CCUG 49018</strain>
    </source>
</reference>
<dbReference type="EMBL" id="JBHTMB010000299">
    <property type="protein sequence ID" value="MFD1237579.1"/>
    <property type="molecule type" value="Genomic_DNA"/>
</dbReference>
<accession>A0ABW3VQV7</accession>
<feature type="transmembrane region" description="Helical" evidence="7">
    <location>
        <begin position="164"/>
        <end position="187"/>
    </location>
</feature>
<feature type="transmembrane region" description="Helical" evidence="7">
    <location>
        <begin position="134"/>
        <end position="152"/>
    </location>
</feature>
<evidence type="ECO:0000256" key="7">
    <source>
        <dbReference type="SAM" id="Phobius"/>
    </source>
</evidence>
<evidence type="ECO:0000256" key="2">
    <source>
        <dbReference type="ARBA" id="ARBA00022475"/>
    </source>
</evidence>
<keyword evidence="4 7" id="KW-1133">Transmembrane helix</keyword>
<evidence type="ECO:0000256" key="3">
    <source>
        <dbReference type="ARBA" id="ARBA00022692"/>
    </source>
</evidence>
<evidence type="ECO:0000259" key="9">
    <source>
        <dbReference type="Pfam" id="PF16995"/>
    </source>
</evidence>
<dbReference type="Pfam" id="PF16995">
    <property type="entry name" value="tRNA-synt_2_TM"/>
    <property type="match status" value="1"/>
</dbReference>
<dbReference type="Proteomes" id="UP001597182">
    <property type="component" value="Unassembled WGS sequence"/>
</dbReference>
<feature type="transmembrane region" description="Helical" evidence="7">
    <location>
        <begin position="110"/>
        <end position="128"/>
    </location>
</feature>